<evidence type="ECO:0000256" key="4">
    <source>
        <dbReference type="ARBA" id="ARBA00022618"/>
    </source>
</evidence>
<dbReference type="Pfam" id="PF00005">
    <property type="entry name" value="ABC_tran"/>
    <property type="match status" value="1"/>
</dbReference>
<dbReference type="Gene3D" id="3.40.50.300">
    <property type="entry name" value="P-loop containing nucleotide triphosphate hydrolases"/>
    <property type="match status" value="1"/>
</dbReference>
<evidence type="ECO:0000256" key="7">
    <source>
        <dbReference type="ARBA" id="ARBA00023136"/>
    </source>
</evidence>
<evidence type="ECO:0000256" key="6">
    <source>
        <dbReference type="ARBA" id="ARBA00022840"/>
    </source>
</evidence>
<dbReference type="GO" id="GO:0051301">
    <property type="term" value="P:cell division"/>
    <property type="evidence" value="ECO:0007669"/>
    <property type="project" value="UniProtKB-UniRule"/>
</dbReference>
<dbReference type="AlphaFoldDB" id="A0A4R1R602"/>
<dbReference type="OrthoDB" id="9802264at2"/>
<keyword evidence="5 9" id="KW-0547">Nucleotide-binding</keyword>
<protein>
    <recommendedName>
        <fullName evidence="2 9">Cell division ATP-binding protein FtsE</fullName>
    </recommendedName>
</protein>
<evidence type="ECO:0000256" key="2">
    <source>
        <dbReference type="ARBA" id="ARBA00020019"/>
    </source>
</evidence>
<dbReference type="PANTHER" id="PTHR24220:SF470">
    <property type="entry name" value="CELL DIVISION ATP-BINDING PROTEIN FTSE"/>
    <property type="match status" value="1"/>
</dbReference>
<accession>A0A4R1R602</accession>
<proteinExistence type="inferred from homology"/>
<dbReference type="RefSeq" id="WP_058962826.1">
    <property type="nucleotide sequence ID" value="NZ_CABKVM010000011.1"/>
</dbReference>
<keyword evidence="6 9" id="KW-0067">ATP-binding</keyword>
<dbReference type="GO" id="GO:0005886">
    <property type="term" value="C:plasma membrane"/>
    <property type="evidence" value="ECO:0007669"/>
    <property type="project" value="UniProtKB-SubCell"/>
</dbReference>
<gene>
    <name evidence="9" type="primary">ftsE</name>
    <name evidence="11" type="ORF">EDD77_10353</name>
</gene>
<evidence type="ECO:0000259" key="10">
    <source>
        <dbReference type="PROSITE" id="PS50893"/>
    </source>
</evidence>
<dbReference type="PROSITE" id="PS50893">
    <property type="entry name" value="ABC_TRANSPORTER_2"/>
    <property type="match status" value="1"/>
</dbReference>
<comment type="caution">
    <text evidence="11">The sequence shown here is derived from an EMBL/GenBank/DDBJ whole genome shotgun (WGS) entry which is preliminary data.</text>
</comment>
<dbReference type="GO" id="GO:0022857">
    <property type="term" value="F:transmembrane transporter activity"/>
    <property type="evidence" value="ECO:0007669"/>
    <property type="project" value="TreeGrafter"/>
</dbReference>
<dbReference type="InterPro" id="IPR003593">
    <property type="entry name" value="AAA+_ATPase"/>
</dbReference>
<keyword evidence="4 9" id="KW-0132">Cell division</keyword>
<organism evidence="11 12">
    <name type="scientific">Allofournierella massiliensis</name>
    <dbReference type="NCBI Taxonomy" id="1650663"/>
    <lineage>
        <taxon>Bacteria</taxon>
        <taxon>Bacillati</taxon>
        <taxon>Bacillota</taxon>
        <taxon>Clostridia</taxon>
        <taxon>Eubacteriales</taxon>
        <taxon>Oscillospiraceae</taxon>
        <taxon>Allofournierella</taxon>
    </lineage>
</organism>
<feature type="domain" description="ABC transporter" evidence="10">
    <location>
        <begin position="2"/>
        <end position="234"/>
    </location>
</feature>
<dbReference type="PANTHER" id="PTHR24220">
    <property type="entry name" value="IMPORT ATP-BINDING PROTEIN"/>
    <property type="match status" value="1"/>
</dbReference>
<evidence type="ECO:0000256" key="8">
    <source>
        <dbReference type="ARBA" id="ARBA00023306"/>
    </source>
</evidence>
<dbReference type="Proteomes" id="UP000295184">
    <property type="component" value="Unassembled WGS sequence"/>
</dbReference>
<dbReference type="FunFam" id="3.40.50.300:FF:000056">
    <property type="entry name" value="Cell division ATP-binding protein FtsE"/>
    <property type="match status" value="1"/>
</dbReference>
<dbReference type="InterPro" id="IPR027417">
    <property type="entry name" value="P-loop_NTPase"/>
</dbReference>
<dbReference type="EMBL" id="SLUM01000003">
    <property type="protein sequence ID" value="TCL60732.1"/>
    <property type="molecule type" value="Genomic_DNA"/>
</dbReference>
<dbReference type="GeneID" id="97381434"/>
<keyword evidence="8 9" id="KW-0131">Cell cycle</keyword>
<name>A0A4R1R602_9FIRM</name>
<dbReference type="GO" id="GO:0016887">
    <property type="term" value="F:ATP hydrolysis activity"/>
    <property type="evidence" value="ECO:0007669"/>
    <property type="project" value="InterPro"/>
</dbReference>
<reference evidence="11 12" key="1">
    <citation type="submission" date="2019-03" db="EMBL/GenBank/DDBJ databases">
        <title>Genomic Encyclopedia of Type Strains, Phase IV (KMG-IV): sequencing the most valuable type-strain genomes for metagenomic binning, comparative biology and taxonomic classification.</title>
        <authorList>
            <person name="Goeker M."/>
        </authorList>
    </citation>
    <scope>NUCLEOTIDE SEQUENCE [LARGE SCALE GENOMIC DNA]</scope>
    <source>
        <strain evidence="11 12">DSM 100451</strain>
    </source>
</reference>
<comment type="subcellular location">
    <subcellularLocation>
        <location evidence="9">Cell membrane</location>
        <topology evidence="9">Peripheral membrane protein</topology>
        <orientation evidence="9">Cytoplasmic side</orientation>
    </subcellularLocation>
</comment>
<evidence type="ECO:0000256" key="3">
    <source>
        <dbReference type="ARBA" id="ARBA00022475"/>
    </source>
</evidence>
<keyword evidence="3 9" id="KW-1003">Cell membrane</keyword>
<evidence type="ECO:0000313" key="11">
    <source>
        <dbReference type="EMBL" id="TCL60732.1"/>
    </source>
</evidence>
<sequence>MIVFDRVSKVYPGGNTALKNVSLHIQKGEFVFVLGHSGAGKSTFLKLILREEKATSGRVFVNGKDLTRMKEREVPYLRRNMGVVFQDFRLIPSMTAYENVAFAMRVTNIPEKKIASRVPYVFSLVGLSEKMDKYPDELSGGEQQRVALARALVHSPQLIIADEPTGNIDPELSIEMMELLSAINSVGITVVVVTHEHELARHFSKRVITIDHGNVIGDSQNRQDATDEAGEVIL</sequence>
<evidence type="ECO:0000256" key="1">
    <source>
        <dbReference type="ARBA" id="ARBA00005417"/>
    </source>
</evidence>
<dbReference type="InterPro" id="IPR005286">
    <property type="entry name" value="Cell_div_FtsE"/>
</dbReference>
<dbReference type="STRING" id="1650663.GCA_001486665_00307"/>
<comment type="subunit">
    <text evidence="9">Homodimer. Forms a membrane-associated complex with FtsX.</text>
</comment>
<dbReference type="InterPro" id="IPR003439">
    <property type="entry name" value="ABC_transporter-like_ATP-bd"/>
</dbReference>
<evidence type="ECO:0000313" key="12">
    <source>
        <dbReference type="Proteomes" id="UP000295184"/>
    </source>
</evidence>
<dbReference type="InterPro" id="IPR017871">
    <property type="entry name" value="ABC_transporter-like_CS"/>
</dbReference>
<dbReference type="SUPFAM" id="SSF52540">
    <property type="entry name" value="P-loop containing nucleoside triphosphate hydrolases"/>
    <property type="match status" value="1"/>
</dbReference>
<dbReference type="InterPro" id="IPR015854">
    <property type="entry name" value="ABC_transpr_LolD-like"/>
</dbReference>
<dbReference type="PROSITE" id="PS00211">
    <property type="entry name" value="ABC_TRANSPORTER_1"/>
    <property type="match status" value="1"/>
</dbReference>
<dbReference type="NCBIfam" id="TIGR02673">
    <property type="entry name" value="FtsE"/>
    <property type="match status" value="1"/>
</dbReference>
<keyword evidence="7 9" id="KW-0472">Membrane</keyword>
<evidence type="ECO:0000256" key="5">
    <source>
        <dbReference type="ARBA" id="ARBA00022741"/>
    </source>
</evidence>
<comment type="function">
    <text evidence="9">Part of the ABC transporter FtsEX involved in cellular division.</text>
</comment>
<dbReference type="GO" id="GO:0005524">
    <property type="term" value="F:ATP binding"/>
    <property type="evidence" value="ECO:0007669"/>
    <property type="project" value="UniProtKB-UniRule"/>
</dbReference>
<dbReference type="SMART" id="SM00382">
    <property type="entry name" value="AAA"/>
    <property type="match status" value="1"/>
</dbReference>
<comment type="similarity">
    <text evidence="1 9">Belongs to the ABC transporter superfamily.</text>
</comment>
<evidence type="ECO:0000256" key="9">
    <source>
        <dbReference type="RuleBase" id="RU365094"/>
    </source>
</evidence>